<dbReference type="WBParaSite" id="ALUE_0000827201-mRNA-1">
    <property type="protein sequence ID" value="ALUE_0000827201-mRNA-1"/>
    <property type="gene ID" value="ALUE_0000827201"/>
</dbReference>
<sequence length="148" mass="16971">MVVVQAITSQERSKKNSPRAVTERPPTNPSTSRSDAVFCQARNFEMIHVFNSPIDPSSMNEFQRSKRKGGEEIFKNATVNKRKVTYTKDGRRLVDGKIETEQKPYELWSAALTRSVASDWKDRCDDRLAQNGRTFWEHRKLIASYCGA</sequence>
<feature type="compositionally biased region" description="Polar residues" evidence="1">
    <location>
        <begin position="1"/>
        <end position="10"/>
    </location>
</feature>
<organism evidence="2 3">
    <name type="scientific">Ascaris lumbricoides</name>
    <name type="common">Giant roundworm</name>
    <dbReference type="NCBI Taxonomy" id="6252"/>
    <lineage>
        <taxon>Eukaryota</taxon>
        <taxon>Metazoa</taxon>
        <taxon>Ecdysozoa</taxon>
        <taxon>Nematoda</taxon>
        <taxon>Chromadorea</taxon>
        <taxon>Rhabditida</taxon>
        <taxon>Spirurina</taxon>
        <taxon>Ascaridomorpha</taxon>
        <taxon>Ascaridoidea</taxon>
        <taxon>Ascarididae</taxon>
        <taxon>Ascaris</taxon>
    </lineage>
</organism>
<dbReference type="PANTHER" id="PTHR38608:SF3">
    <property type="entry name" value="TNP_DDE_DOM DOMAIN-CONTAINING PROTEIN"/>
    <property type="match status" value="1"/>
</dbReference>
<proteinExistence type="predicted"/>
<reference evidence="3" key="1">
    <citation type="submission" date="2017-02" db="UniProtKB">
        <authorList>
            <consortium name="WormBaseParasite"/>
        </authorList>
    </citation>
    <scope>IDENTIFICATION</scope>
</reference>
<evidence type="ECO:0000313" key="3">
    <source>
        <dbReference type="WBParaSite" id="ALUE_0000827201-mRNA-1"/>
    </source>
</evidence>
<keyword evidence="2" id="KW-1185">Reference proteome</keyword>
<evidence type="ECO:0000256" key="1">
    <source>
        <dbReference type="SAM" id="MobiDB-lite"/>
    </source>
</evidence>
<name>A0A0M3HXX8_ASCLU</name>
<evidence type="ECO:0000313" key="2">
    <source>
        <dbReference type="Proteomes" id="UP000036681"/>
    </source>
</evidence>
<feature type="region of interest" description="Disordered" evidence="1">
    <location>
        <begin position="1"/>
        <end position="34"/>
    </location>
</feature>
<dbReference type="Proteomes" id="UP000036681">
    <property type="component" value="Unplaced"/>
</dbReference>
<accession>A0A0M3HXX8</accession>
<dbReference type="AlphaFoldDB" id="A0A0M3HXX8"/>
<protein>
    <submittedName>
        <fullName evidence="3">Uncharacterized protein</fullName>
    </submittedName>
</protein>
<dbReference type="PANTHER" id="PTHR38608">
    <property type="entry name" value="PROTEIN CBG07207"/>
    <property type="match status" value="1"/>
</dbReference>